<sequence>MANVAITGAARGIAFELAKQHLERGDRVFALVRSAGGADALNDLAASSGGKVTVHTMDVGDSASVKSGAASTGDDPIDILYNVAGVVGKAEADFENIDWDDFDQSIEIMLKGPLRVLSAFLPRLGEGSKVINFSSQLGASTWPYGGYWGYAAAKAGLNRMMRSIAIDLKDRGIVVGVIHPGYVSTDMSGPGADITPQDSASSIIALTDGWGIEDTGEFYKWNGEKHDW</sequence>
<dbReference type="InterPro" id="IPR036291">
    <property type="entry name" value="NAD(P)-bd_dom_sf"/>
</dbReference>
<proteinExistence type="inferred from homology"/>
<dbReference type="GO" id="GO:0016616">
    <property type="term" value="F:oxidoreductase activity, acting on the CH-OH group of donors, NAD or NADP as acceptor"/>
    <property type="evidence" value="ECO:0007669"/>
    <property type="project" value="TreeGrafter"/>
</dbReference>
<dbReference type="PRINTS" id="PR00081">
    <property type="entry name" value="GDHRDH"/>
</dbReference>
<organism evidence="3 4">
    <name type="scientific">Novosphingobium barchaimii LL02</name>
    <dbReference type="NCBI Taxonomy" id="1114963"/>
    <lineage>
        <taxon>Bacteria</taxon>
        <taxon>Pseudomonadati</taxon>
        <taxon>Pseudomonadota</taxon>
        <taxon>Alphaproteobacteria</taxon>
        <taxon>Sphingomonadales</taxon>
        <taxon>Sphingomonadaceae</taxon>
        <taxon>Novosphingobium</taxon>
    </lineage>
</organism>
<dbReference type="EMBL" id="JACU01000001">
    <property type="protein sequence ID" value="KMS60367.1"/>
    <property type="molecule type" value="Genomic_DNA"/>
</dbReference>
<dbReference type="PRINTS" id="PR00080">
    <property type="entry name" value="SDRFAMILY"/>
</dbReference>
<dbReference type="SMART" id="SM00822">
    <property type="entry name" value="PKS_KR"/>
    <property type="match status" value="1"/>
</dbReference>
<dbReference type="Gene3D" id="3.40.50.720">
    <property type="entry name" value="NAD(P)-binding Rossmann-like Domain"/>
    <property type="match status" value="1"/>
</dbReference>
<protein>
    <submittedName>
        <fullName evidence="3">Short-chain dehydrogenase</fullName>
    </submittedName>
</protein>
<evidence type="ECO:0000313" key="4">
    <source>
        <dbReference type="Proteomes" id="UP000052268"/>
    </source>
</evidence>
<dbReference type="InterPro" id="IPR002347">
    <property type="entry name" value="SDR_fam"/>
</dbReference>
<evidence type="ECO:0000313" key="3">
    <source>
        <dbReference type="EMBL" id="KMS60367.1"/>
    </source>
</evidence>
<comment type="caution">
    <text evidence="3">The sequence shown here is derived from an EMBL/GenBank/DDBJ whole genome shotgun (WGS) entry which is preliminary data.</text>
</comment>
<evidence type="ECO:0000259" key="2">
    <source>
        <dbReference type="SMART" id="SM00822"/>
    </source>
</evidence>
<keyword evidence="4" id="KW-1185">Reference proteome</keyword>
<evidence type="ECO:0000256" key="1">
    <source>
        <dbReference type="RuleBase" id="RU000363"/>
    </source>
</evidence>
<dbReference type="InterPro" id="IPR020904">
    <property type="entry name" value="Sc_DH/Rdtase_CS"/>
</dbReference>
<name>A0A0J7Y9S3_9SPHN</name>
<dbReference type="RefSeq" id="WP_059149781.1">
    <property type="nucleotide sequence ID" value="NZ_KQ130452.1"/>
</dbReference>
<feature type="domain" description="Ketoreductase" evidence="2">
    <location>
        <begin position="2"/>
        <end position="215"/>
    </location>
</feature>
<dbReference type="OrthoDB" id="9785826at2"/>
<comment type="similarity">
    <text evidence="1">Belongs to the short-chain dehydrogenases/reductases (SDR) family.</text>
</comment>
<gene>
    <name evidence="3" type="ORF">V474_01400</name>
</gene>
<dbReference type="PANTHER" id="PTHR45458">
    <property type="entry name" value="SHORT-CHAIN DEHYDROGENASE/REDUCTASE SDR"/>
    <property type="match status" value="1"/>
</dbReference>
<dbReference type="SUPFAM" id="SSF51735">
    <property type="entry name" value="NAD(P)-binding Rossmann-fold domains"/>
    <property type="match status" value="1"/>
</dbReference>
<dbReference type="Proteomes" id="UP000052268">
    <property type="component" value="Unassembled WGS sequence"/>
</dbReference>
<dbReference type="PROSITE" id="PS00061">
    <property type="entry name" value="ADH_SHORT"/>
    <property type="match status" value="1"/>
</dbReference>
<reference evidence="3 4" key="1">
    <citation type="journal article" date="2015" name="G3 (Bethesda)">
        <title>Insights into Ongoing Evolution of the Hexachlorocyclohexane Catabolic Pathway from Comparative Genomics of Ten Sphingomonadaceae Strains.</title>
        <authorList>
            <person name="Pearce S.L."/>
            <person name="Oakeshott J.G."/>
            <person name="Pandey G."/>
        </authorList>
    </citation>
    <scope>NUCLEOTIDE SEQUENCE [LARGE SCALE GENOMIC DNA]</scope>
    <source>
        <strain evidence="3 4">LL02</strain>
    </source>
</reference>
<dbReference type="PATRIC" id="fig|1114963.3.peg.278"/>
<accession>A0A0J7Y9S3</accession>
<dbReference type="AlphaFoldDB" id="A0A0J7Y9S3"/>
<dbReference type="Pfam" id="PF00106">
    <property type="entry name" value="adh_short"/>
    <property type="match status" value="1"/>
</dbReference>
<dbReference type="PANTHER" id="PTHR45458:SF1">
    <property type="entry name" value="SHORT CHAIN DEHYDROGENASE"/>
    <property type="match status" value="1"/>
</dbReference>
<dbReference type="InterPro" id="IPR052184">
    <property type="entry name" value="SDR_enzymes"/>
</dbReference>
<dbReference type="CDD" id="cd05325">
    <property type="entry name" value="carb_red_sniffer_like_SDR_c"/>
    <property type="match status" value="1"/>
</dbReference>
<dbReference type="InterPro" id="IPR057326">
    <property type="entry name" value="KR_dom"/>
</dbReference>